<dbReference type="OrthoDB" id="9813719at2"/>
<reference evidence="5" key="1">
    <citation type="submission" date="2016-10" db="EMBL/GenBank/DDBJ databases">
        <authorList>
            <person name="Varghese N."/>
            <person name="Submissions S."/>
        </authorList>
    </citation>
    <scope>NUCLEOTIDE SEQUENCE [LARGE SCALE GENOMIC DNA]</scope>
    <source>
        <strain evidence="5">CGMCC 1.6992</strain>
    </source>
</reference>
<evidence type="ECO:0000256" key="1">
    <source>
        <dbReference type="PIRSR" id="PIRSR640198-1"/>
    </source>
</evidence>
<dbReference type="EMBL" id="FNBC01000015">
    <property type="protein sequence ID" value="SDE90975.1"/>
    <property type="molecule type" value="Genomic_DNA"/>
</dbReference>
<organism evidence="4 5">
    <name type="scientific">Thermus arciformis</name>
    <dbReference type="NCBI Taxonomy" id="482827"/>
    <lineage>
        <taxon>Bacteria</taxon>
        <taxon>Thermotogati</taxon>
        <taxon>Deinococcota</taxon>
        <taxon>Deinococci</taxon>
        <taxon>Thermales</taxon>
        <taxon>Thermaceae</taxon>
        <taxon>Thermus</taxon>
    </lineage>
</organism>
<dbReference type="AlphaFoldDB" id="A0A1G7GS46"/>
<dbReference type="InterPro" id="IPR003812">
    <property type="entry name" value="Fido"/>
</dbReference>
<dbReference type="PANTHER" id="PTHR13504:SF38">
    <property type="entry name" value="FIDO DOMAIN-CONTAINING PROTEIN"/>
    <property type="match status" value="1"/>
</dbReference>
<accession>A0A1G7GS46</accession>
<evidence type="ECO:0000256" key="2">
    <source>
        <dbReference type="PIRSR" id="PIRSR640198-2"/>
    </source>
</evidence>
<dbReference type="Pfam" id="PF02661">
    <property type="entry name" value="Fic"/>
    <property type="match status" value="1"/>
</dbReference>
<dbReference type="Gene3D" id="1.10.3290.10">
    <property type="entry name" value="Fido-like domain"/>
    <property type="match status" value="1"/>
</dbReference>
<dbReference type="SUPFAM" id="SSF140931">
    <property type="entry name" value="Fic-like"/>
    <property type="match status" value="1"/>
</dbReference>
<dbReference type="STRING" id="482827.SAMN04488243_11552"/>
<keyword evidence="2" id="KW-0547">Nucleotide-binding</keyword>
<feature type="domain" description="Fido" evidence="3">
    <location>
        <begin position="103"/>
        <end position="250"/>
    </location>
</feature>
<protein>
    <submittedName>
        <fullName evidence="4">Fic family protein</fullName>
    </submittedName>
</protein>
<dbReference type="PANTHER" id="PTHR13504">
    <property type="entry name" value="FIDO DOMAIN-CONTAINING PROTEIN DDB_G0283145"/>
    <property type="match status" value="1"/>
</dbReference>
<dbReference type="InterPro" id="IPR040198">
    <property type="entry name" value="Fido_containing"/>
</dbReference>
<evidence type="ECO:0000313" key="5">
    <source>
        <dbReference type="Proteomes" id="UP000199446"/>
    </source>
</evidence>
<keyword evidence="5" id="KW-1185">Reference proteome</keyword>
<feature type="active site" evidence="1">
    <location>
        <position position="182"/>
    </location>
</feature>
<dbReference type="Proteomes" id="UP000199446">
    <property type="component" value="Unassembled WGS sequence"/>
</dbReference>
<feature type="binding site" evidence="2">
    <location>
        <begin position="186"/>
        <end position="193"/>
    </location>
    <ligand>
        <name>ATP</name>
        <dbReference type="ChEBI" id="CHEBI:30616"/>
    </ligand>
</feature>
<evidence type="ECO:0000313" key="4">
    <source>
        <dbReference type="EMBL" id="SDE90975.1"/>
    </source>
</evidence>
<feature type="binding site" evidence="2">
    <location>
        <begin position="221"/>
        <end position="222"/>
    </location>
    <ligand>
        <name>ATP</name>
        <dbReference type="ChEBI" id="CHEBI:30616"/>
    </ligand>
</feature>
<dbReference type="PROSITE" id="PS51459">
    <property type="entry name" value="FIDO"/>
    <property type="match status" value="1"/>
</dbReference>
<dbReference type="GO" id="GO:0005524">
    <property type="term" value="F:ATP binding"/>
    <property type="evidence" value="ECO:0007669"/>
    <property type="project" value="UniProtKB-KW"/>
</dbReference>
<proteinExistence type="predicted"/>
<name>A0A1G7GS46_9DEIN</name>
<evidence type="ECO:0000259" key="3">
    <source>
        <dbReference type="PROSITE" id="PS51459"/>
    </source>
</evidence>
<dbReference type="InterPro" id="IPR036597">
    <property type="entry name" value="Fido-like_dom_sf"/>
</dbReference>
<keyword evidence="2" id="KW-0067">ATP-binding</keyword>
<sequence>MAHEPHVAYNKMRRALEERSALLRRLGGMDLRLIQVANEEWLYMLQEDTRNSLAIEGYFTTERELREVLRGRKGAAEVLNYFRTAQFVYEQALQDLQEEAWHLDVAFVNNIHGQLFRETPQEAERGRPADGVERRIQGAKVRPPLEAGEYLRAFVRAVPLLLKRGEVLEALAKVHTLFEAIHPYRDGNGRVGRILLNYVAIRSGLPPLVVKGLEEEDRRRYYLALEQADRGLHHGFPPPEPNALVEALDQGEWRPLALLLGEALLARLDKVIALALLRFADLLPLDEVARSLGVDRQILYVWQQRGRLVVYRPGGKRSLLSHPWLFLGTRERPPLLPPKLPPPRPEWPERVKDLQRLLFHPEDL</sequence>
<gene>
    <name evidence="4" type="ORF">SAMN04488243_11552</name>
</gene>